<name>A0A0J8VJP4_9ENTR</name>
<dbReference type="Gene3D" id="1.25.40.10">
    <property type="entry name" value="Tetratricopeptide repeat domain"/>
    <property type="match status" value="1"/>
</dbReference>
<dbReference type="Proteomes" id="UP000037315">
    <property type="component" value="Unassembled WGS sequence"/>
</dbReference>
<dbReference type="SUPFAM" id="SSF48452">
    <property type="entry name" value="TPR-like"/>
    <property type="match status" value="1"/>
</dbReference>
<dbReference type="STRING" id="1121863.GCA_000621185_01403"/>
<dbReference type="Pfam" id="PF06041">
    <property type="entry name" value="DUF924"/>
    <property type="match status" value="1"/>
</dbReference>
<dbReference type="InterPro" id="IPR010323">
    <property type="entry name" value="DUF924"/>
</dbReference>
<dbReference type="Gene3D" id="1.20.58.320">
    <property type="entry name" value="TPR-like"/>
    <property type="match status" value="1"/>
</dbReference>
<gene>
    <name evidence="1" type="ORF">ACH50_17295</name>
</gene>
<dbReference type="InterPro" id="IPR011990">
    <property type="entry name" value="TPR-like_helical_dom_sf"/>
</dbReference>
<organism evidence="1 2">
    <name type="scientific">Franconibacter pulveris</name>
    <dbReference type="NCBI Taxonomy" id="435910"/>
    <lineage>
        <taxon>Bacteria</taxon>
        <taxon>Pseudomonadati</taxon>
        <taxon>Pseudomonadota</taxon>
        <taxon>Gammaproteobacteria</taxon>
        <taxon>Enterobacterales</taxon>
        <taxon>Enterobacteriaceae</taxon>
        <taxon>Franconibacter</taxon>
    </lineage>
</organism>
<evidence type="ECO:0000313" key="1">
    <source>
        <dbReference type="EMBL" id="KMV33406.1"/>
    </source>
</evidence>
<dbReference type="EMBL" id="LFEJ01000023">
    <property type="protein sequence ID" value="KMV33406.1"/>
    <property type="molecule type" value="Genomic_DNA"/>
</dbReference>
<accession>A0A0J8VJP4</accession>
<keyword evidence="2" id="KW-1185">Reference proteome</keyword>
<protein>
    <submittedName>
        <fullName evidence="1">Membrane protein</fullName>
    </submittedName>
</protein>
<dbReference type="RefSeq" id="WP_048888478.1">
    <property type="nucleotide sequence ID" value="NZ_LFEJ01000023.1"/>
</dbReference>
<dbReference type="OrthoDB" id="7593450at2"/>
<reference evidence="1 2" key="1">
    <citation type="submission" date="2015-06" db="EMBL/GenBank/DDBJ databases">
        <title>Genome sequencing of Cronobacter sp. strain DJ34 isolated from petroleum contaminated sludge of Duliajan Oil Fields, Assam, India.</title>
        <authorList>
            <person name="Pal S."/>
            <person name="Banerjee T.D."/>
            <person name="Roy A."/>
            <person name="Sar P."/>
            <person name="Kazy S.K."/>
        </authorList>
    </citation>
    <scope>NUCLEOTIDE SEQUENCE [LARGE SCALE GENOMIC DNA]</scope>
    <source>
        <strain evidence="1 2">DJ34</strain>
    </source>
</reference>
<comment type="caution">
    <text evidence="1">The sequence shown here is derived from an EMBL/GenBank/DDBJ whole genome shotgun (WGS) entry which is preliminary data.</text>
</comment>
<evidence type="ECO:0000313" key="2">
    <source>
        <dbReference type="Proteomes" id="UP000037315"/>
    </source>
</evidence>
<sequence length="179" mass="21094">MEYDTVLTFWFENTPSSQWFKQDAALDKQIRETFYDTWQAACRGELYPWRESSRGRLAEIIVLDQFSRNLHRESAAAYAQDSMALVLSQEILRQPDWRALNVTEKAFSLMPWTHSESSRIHEQALKLFETLNEPAFSDSERKHKAIIDRFGRYPHRNEALGRESTEAELAFLRDNKGRF</sequence>
<dbReference type="AlphaFoldDB" id="A0A0J8VJP4"/>
<dbReference type="PATRIC" id="fig|1656095.3.peg.1564"/>
<proteinExistence type="predicted"/>